<reference evidence="3" key="2">
    <citation type="submission" date="2013-04" db="EMBL/GenBank/DDBJ databases">
        <title>Genomic mechanisms accounting for the adaptation to parasitism in nematode-trapping fungi.</title>
        <authorList>
            <person name="Ahren D.G."/>
        </authorList>
    </citation>
    <scope>NUCLEOTIDE SEQUENCE [LARGE SCALE GENOMIC DNA]</scope>
    <source>
        <strain evidence="3">CBS 200.50</strain>
    </source>
</reference>
<dbReference type="SUPFAM" id="SSF56112">
    <property type="entry name" value="Protein kinase-like (PK-like)"/>
    <property type="match status" value="1"/>
</dbReference>
<evidence type="ECO:0000259" key="1">
    <source>
        <dbReference type="Pfam" id="PF01636"/>
    </source>
</evidence>
<dbReference type="PANTHER" id="PTHR21310">
    <property type="entry name" value="AMINOGLYCOSIDE PHOSPHOTRANSFERASE-RELATED-RELATED"/>
    <property type="match status" value="1"/>
</dbReference>
<dbReference type="InterPro" id="IPR051678">
    <property type="entry name" value="AGP_Transferase"/>
</dbReference>
<evidence type="ECO:0000313" key="3">
    <source>
        <dbReference type="Proteomes" id="UP000015100"/>
    </source>
</evidence>
<dbReference type="PANTHER" id="PTHR21310:SF13">
    <property type="entry name" value="AMINOGLYCOSIDE PHOSPHOTRANSFERASE DOMAIN-CONTAINING PROTEIN"/>
    <property type="match status" value="1"/>
</dbReference>
<dbReference type="eggNOG" id="ENOG502RXBQ">
    <property type="taxonomic scope" value="Eukaryota"/>
</dbReference>
<proteinExistence type="predicted"/>
<dbReference type="STRING" id="1284197.S8BXC8"/>
<dbReference type="InterPro" id="IPR002575">
    <property type="entry name" value="Aminoglycoside_PTrfase"/>
</dbReference>
<accession>S8BXC8</accession>
<feature type="domain" description="Aminoglycoside phosphotransferase" evidence="1">
    <location>
        <begin position="5"/>
        <end position="249"/>
    </location>
</feature>
<dbReference type="Gene3D" id="3.90.1200.10">
    <property type="match status" value="1"/>
</dbReference>
<dbReference type="OrthoDB" id="2906425at2759"/>
<dbReference type="Proteomes" id="UP000015100">
    <property type="component" value="Unassembled WGS sequence"/>
</dbReference>
<keyword evidence="3" id="KW-1185">Reference proteome</keyword>
<reference evidence="2 3" key="1">
    <citation type="journal article" date="2013" name="PLoS Genet.">
        <title>Genomic mechanisms accounting for the adaptation to parasitism in nematode-trapping fungi.</title>
        <authorList>
            <person name="Meerupati T."/>
            <person name="Andersson K.M."/>
            <person name="Friman E."/>
            <person name="Kumar D."/>
            <person name="Tunlid A."/>
            <person name="Ahren D."/>
        </authorList>
    </citation>
    <scope>NUCLEOTIDE SEQUENCE [LARGE SCALE GENOMIC DNA]</scope>
    <source>
        <strain evidence="2 3">CBS 200.50</strain>
    </source>
</reference>
<evidence type="ECO:0000313" key="2">
    <source>
        <dbReference type="EMBL" id="EPS44173.1"/>
    </source>
</evidence>
<organism evidence="2 3">
    <name type="scientific">Dactylellina haptotyla (strain CBS 200.50)</name>
    <name type="common">Nematode-trapping fungus</name>
    <name type="synonym">Monacrosporium haptotylum</name>
    <dbReference type="NCBI Taxonomy" id="1284197"/>
    <lineage>
        <taxon>Eukaryota</taxon>
        <taxon>Fungi</taxon>
        <taxon>Dikarya</taxon>
        <taxon>Ascomycota</taxon>
        <taxon>Pezizomycotina</taxon>
        <taxon>Orbiliomycetes</taxon>
        <taxon>Orbiliales</taxon>
        <taxon>Orbiliaceae</taxon>
        <taxon>Dactylellina</taxon>
    </lineage>
</organism>
<dbReference type="HOGENOM" id="CLU_030124_0_0_1"/>
<comment type="caution">
    <text evidence="2">The sequence shown here is derived from an EMBL/GenBank/DDBJ whole genome shotgun (WGS) entry which is preliminary data.</text>
</comment>
<protein>
    <recommendedName>
        <fullName evidence="1">Aminoglycoside phosphotransferase domain-containing protein</fullName>
    </recommendedName>
</protein>
<dbReference type="AlphaFoldDB" id="S8BXC8"/>
<dbReference type="Pfam" id="PF01636">
    <property type="entry name" value="APH"/>
    <property type="match status" value="1"/>
</dbReference>
<sequence length="361" mass="41180">MKSSAGQWILRVTLPVDPVYKTASEVATLKLVASYTSLPVPPVAAYWDGTDSDSSADKSLGLEWIIMGKLPGITLSDAWTDIDLDMKIGIVESIADKLHELYECKEARFSALGNIYGKQELQKPSLSEAPYSIGRIVSMAFFWDQRLQQPVNRGPFSSSAEWLTSRLQLVEQECNDILESDQTDSDDKKDAEYFKSTVQRLTKQMKFFCQPLEENIFVLHHDDLNSHNILIDPVSGALTGILDWECVSAVPIWKSCQLPHFLANEWTRDVKPALGEYQEADGSVSSLYPEHLKEWEVTVLAEYFLKRMESKNSDWINVYRSSERIRDFDFAIKNCDNLFMASKIVKWLDVLENNEPYKRLV</sequence>
<dbReference type="OMA" id="LWKACSY"/>
<name>S8BXC8_DACHA</name>
<dbReference type="InterPro" id="IPR011009">
    <property type="entry name" value="Kinase-like_dom_sf"/>
</dbReference>
<gene>
    <name evidence="2" type="ORF">H072_1869</name>
</gene>
<dbReference type="EMBL" id="AQGS01000057">
    <property type="protein sequence ID" value="EPS44173.1"/>
    <property type="molecule type" value="Genomic_DNA"/>
</dbReference>